<gene>
    <name evidence="2" type="primary">OSJNBa0080E19.39</name>
</gene>
<reference evidence="3" key="2">
    <citation type="journal article" date="2008" name="Nucleic Acids Res.">
        <title>The rice annotation project database (RAP-DB): 2008 update.</title>
        <authorList>
            <consortium name="The rice annotation project (RAP)"/>
        </authorList>
    </citation>
    <scope>GENOME REANNOTATION</scope>
    <source>
        <strain evidence="3">cv. Nipponbare</strain>
    </source>
</reference>
<dbReference type="Proteomes" id="UP000000763">
    <property type="component" value="Chromosome 6"/>
</dbReference>
<evidence type="ECO:0000313" key="2">
    <source>
        <dbReference type="EMBL" id="BAD37939.1"/>
    </source>
</evidence>
<accession>Q67V80</accession>
<organism evidence="2 3">
    <name type="scientific">Oryza sativa subsp. japonica</name>
    <name type="common">Rice</name>
    <dbReference type="NCBI Taxonomy" id="39947"/>
    <lineage>
        <taxon>Eukaryota</taxon>
        <taxon>Viridiplantae</taxon>
        <taxon>Streptophyta</taxon>
        <taxon>Embryophyta</taxon>
        <taxon>Tracheophyta</taxon>
        <taxon>Spermatophyta</taxon>
        <taxon>Magnoliopsida</taxon>
        <taxon>Liliopsida</taxon>
        <taxon>Poales</taxon>
        <taxon>Poaceae</taxon>
        <taxon>BOP clade</taxon>
        <taxon>Oryzoideae</taxon>
        <taxon>Oryzeae</taxon>
        <taxon>Oryzinae</taxon>
        <taxon>Oryza</taxon>
        <taxon>Oryza sativa</taxon>
    </lineage>
</organism>
<evidence type="ECO:0000313" key="3">
    <source>
        <dbReference type="Proteomes" id="UP000000763"/>
    </source>
</evidence>
<evidence type="ECO:0000256" key="1">
    <source>
        <dbReference type="SAM" id="MobiDB-lite"/>
    </source>
</evidence>
<reference evidence="3" key="1">
    <citation type="journal article" date="2005" name="Nature">
        <title>The map-based sequence of the rice genome.</title>
        <authorList>
            <consortium name="International rice genome sequencing project (IRGSP)"/>
            <person name="Matsumoto T."/>
            <person name="Wu J."/>
            <person name="Kanamori H."/>
            <person name="Katayose Y."/>
            <person name="Fujisawa M."/>
            <person name="Namiki N."/>
            <person name="Mizuno H."/>
            <person name="Yamamoto K."/>
            <person name="Antonio B.A."/>
            <person name="Baba T."/>
            <person name="Sakata K."/>
            <person name="Nagamura Y."/>
            <person name="Aoki H."/>
            <person name="Arikawa K."/>
            <person name="Arita K."/>
            <person name="Bito T."/>
            <person name="Chiden Y."/>
            <person name="Fujitsuka N."/>
            <person name="Fukunaka R."/>
            <person name="Hamada M."/>
            <person name="Harada C."/>
            <person name="Hayashi A."/>
            <person name="Hijishita S."/>
            <person name="Honda M."/>
            <person name="Hosokawa S."/>
            <person name="Ichikawa Y."/>
            <person name="Idonuma A."/>
            <person name="Iijima M."/>
            <person name="Ikeda M."/>
            <person name="Ikeno M."/>
            <person name="Ito K."/>
            <person name="Ito S."/>
            <person name="Ito T."/>
            <person name="Ito Y."/>
            <person name="Ito Y."/>
            <person name="Iwabuchi A."/>
            <person name="Kamiya K."/>
            <person name="Karasawa W."/>
            <person name="Kurita K."/>
            <person name="Katagiri S."/>
            <person name="Kikuta A."/>
            <person name="Kobayashi H."/>
            <person name="Kobayashi N."/>
            <person name="Machita K."/>
            <person name="Maehara T."/>
            <person name="Masukawa M."/>
            <person name="Mizubayashi T."/>
            <person name="Mukai Y."/>
            <person name="Nagasaki H."/>
            <person name="Nagata Y."/>
            <person name="Naito S."/>
            <person name="Nakashima M."/>
            <person name="Nakama Y."/>
            <person name="Nakamichi Y."/>
            <person name="Nakamura M."/>
            <person name="Meguro A."/>
            <person name="Negishi M."/>
            <person name="Ohta I."/>
            <person name="Ohta T."/>
            <person name="Okamoto M."/>
            <person name="Ono N."/>
            <person name="Saji S."/>
            <person name="Sakaguchi M."/>
            <person name="Sakai K."/>
            <person name="Shibata M."/>
            <person name="Shimokawa T."/>
            <person name="Song J."/>
            <person name="Takazaki Y."/>
            <person name="Terasawa K."/>
            <person name="Tsugane M."/>
            <person name="Tsuji K."/>
            <person name="Ueda S."/>
            <person name="Waki K."/>
            <person name="Yamagata H."/>
            <person name="Yamamoto M."/>
            <person name="Yamamoto S."/>
            <person name="Yamane H."/>
            <person name="Yoshiki S."/>
            <person name="Yoshihara R."/>
            <person name="Yukawa K."/>
            <person name="Zhong H."/>
            <person name="Yano M."/>
            <person name="Yuan Q."/>
            <person name="Ouyang S."/>
            <person name="Liu J."/>
            <person name="Jones K.M."/>
            <person name="Gansberger K."/>
            <person name="Moffat K."/>
            <person name="Hill J."/>
            <person name="Bera J."/>
            <person name="Fadrosh D."/>
            <person name="Jin S."/>
            <person name="Johri S."/>
            <person name="Kim M."/>
            <person name="Overton L."/>
            <person name="Reardon M."/>
            <person name="Tsitrin T."/>
            <person name="Vuong H."/>
            <person name="Weaver B."/>
            <person name="Ciecko A."/>
            <person name="Tallon L."/>
            <person name="Jackson J."/>
            <person name="Pai G."/>
            <person name="Aken S.V."/>
            <person name="Utterback T."/>
            <person name="Reidmuller S."/>
            <person name="Feldblyum T."/>
            <person name="Hsiao J."/>
            <person name="Zismann V."/>
            <person name="Iobst S."/>
            <person name="de Vazeille A.R."/>
            <person name="Buell C.R."/>
            <person name="Ying K."/>
            <person name="Li Y."/>
            <person name="Lu T."/>
            <person name="Huang Y."/>
            <person name="Zhao Q."/>
            <person name="Feng Q."/>
            <person name="Zhang L."/>
            <person name="Zhu J."/>
            <person name="Weng Q."/>
            <person name="Mu J."/>
            <person name="Lu Y."/>
            <person name="Fan D."/>
            <person name="Liu Y."/>
            <person name="Guan J."/>
            <person name="Zhang Y."/>
            <person name="Yu S."/>
            <person name="Liu X."/>
            <person name="Zhang Y."/>
            <person name="Hong G."/>
            <person name="Han B."/>
            <person name="Choisne N."/>
            <person name="Demange N."/>
            <person name="Orjeda G."/>
            <person name="Samain S."/>
            <person name="Cattolico L."/>
            <person name="Pelletier E."/>
            <person name="Couloux A."/>
            <person name="Segurens B."/>
            <person name="Wincker P."/>
            <person name="D'Hont A."/>
            <person name="Scarpelli C."/>
            <person name="Weissenbach J."/>
            <person name="Salanoubat M."/>
            <person name="Quetier F."/>
            <person name="Yu Y."/>
            <person name="Kim H.R."/>
            <person name="Rambo T."/>
            <person name="Currie J."/>
            <person name="Collura K."/>
            <person name="Luo M."/>
            <person name="Yang T."/>
            <person name="Ammiraju J.S.S."/>
            <person name="Engler F."/>
            <person name="Soderlund C."/>
            <person name="Wing R.A."/>
            <person name="Palmer L.E."/>
            <person name="de la Bastide M."/>
            <person name="Spiegel L."/>
            <person name="Nascimento L."/>
            <person name="Zutavern T."/>
            <person name="O'Shaughnessy A."/>
            <person name="Dike S."/>
            <person name="Dedhia N."/>
            <person name="Preston R."/>
            <person name="Balija V."/>
            <person name="McCombie W.R."/>
            <person name="Chow T."/>
            <person name="Chen H."/>
            <person name="Chung M."/>
            <person name="Chen C."/>
            <person name="Shaw J."/>
            <person name="Wu H."/>
            <person name="Hsiao K."/>
            <person name="Chao Y."/>
            <person name="Chu M."/>
            <person name="Cheng C."/>
            <person name="Hour A."/>
            <person name="Lee P."/>
            <person name="Lin S."/>
            <person name="Lin Y."/>
            <person name="Liou J."/>
            <person name="Liu S."/>
            <person name="Hsing Y."/>
            <person name="Raghuvanshi S."/>
            <person name="Mohanty A."/>
            <person name="Bharti A.K."/>
            <person name="Gaur A."/>
            <person name="Gupta V."/>
            <person name="Kumar D."/>
            <person name="Ravi V."/>
            <person name="Vij S."/>
            <person name="Kapur A."/>
            <person name="Khurana P."/>
            <person name="Khurana P."/>
            <person name="Khurana J.P."/>
            <person name="Tyagi A.K."/>
            <person name="Gaikwad K."/>
            <person name="Singh A."/>
            <person name="Dalal V."/>
            <person name="Srivastava S."/>
            <person name="Dixit A."/>
            <person name="Pal A.K."/>
            <person name="Ghazi I.A."/>
            <person name="Yadav M."/>
            <person name="Pandit A."/>
            <person name="Bhargava A."/>
            <person name="Sureshbabu K."/>
            <person name="Batra K."/>
            <person name="Sharma T.R."/>
            <person name="Mohapatra T."/>
            <person name="Singh N.K."/>
            <person name="Messing J."/>
            <person name="Nelson A.B."/>
            <person name="Fuks G."/>
            <person name="Kavchok S."/>
            <person name="Keizer G."/>
            <person name="Linton E."/>
            <person name="Llaca V."/>
            <person name="Song R."/>
            <person name="Tanyolac B."/>
            <person name="Young S."/>
            <person name="Ho-Il K."/>
            <person name="Hahn J.H."/>
            <person name="Sangsakoo G."/>
            <person name="Vanavichit A."/>
            <person name="de Mattos Luiz.A.T."/>
            <person name="Zimmer P.D."/>
            <person name="Malone G."/>
            <person name="Dellagostin O."/>
            <person name="de Oliveira A.C."/>
            <person name="Bevan M."/>
            <person name="Bancroft I."/>
            <person name="Minx P."/>
            <person name="Cordum H."/>
            <person name="Wilson R."/>
            <person name="Cheng Z."/>
            <person name="Jin W."/>
            <person name="Jiang J."/>
            <person name="Leong S.A."/>
            <person name="Iwama H."/>
            <person name="Gojobori T."/>
            <person name="Itoh T."/>
            <person name="Niimura Y."/>
            <person name="Fujii Y."/>
            <person name="Habara T."/>
            <person name="Sakai H."/>
            <person name="Sato Y."/>
            <person name="Wilson G."/>
            <person name="Kumar K."/>
            <person name="McCouch S."/>
            <person name="Juretic N."/>
            <person name="Hoen D."/>
            <person name="Wright S."/>
            <person name="Bruskiewich R."/>
            <person name="Bureau T."/>
            <person name="Miyao A."/>
            <person name="Hirochika H."/>
            <person name="Nishikawa T."/>
            <person name="Kadowaki K."/>
            <person name="Sugiura M."/>
            <person name="Burr B."/>
            <person name="Sasaki T."/>
        </authorList>
    </citation>
    <scope>NUCLEOTIDE SEQUENCE [LARGE SCALE GENOMIC DNA]</scope>
    <source>
        <strain evidence="3">cv. Nipponbare</strain>
    </source>
</reference>
<proteinExistence type="predicted"/>
<name>Q67V80_ORYSJ</name>
<sequence>MIGGAIAPRSPATDPDAGRPVPPLPSSSPAAAELAAVRTPLSVAEPAAPARQIRAAWEEGEREMEMGGGRRWEREEWARGRIKWWAPIFVCGPLNTSAHENKVIFACGCVKWPAHEN</sequence>
<dbReference type="AlphaFoldDB" id="Q67V80"/>
<protein>
    <submittedName>
        <fullName evidence="2">Uncharacterized protein</fullName>
    </submittedName>
</protein>
<feature type="region of interest" description="Disordered" evidence="1">
    <location>
        <begin position="1"/>
        <end position="32"/>
    </location>
</feature>
<dbReference type="EMBL" id="AP005170">
    <property type="protein sequence ID" value="BAD37939.1"/>
    <property type="molecule type" value="Genomic_DNA"/>
</dbReference>